<protein>
    <recommendedName>
        <fullName evidence="3">mRNA 3'-end-processing protein RNA14</fullName>
    </recommendedName>
</protein>
<dbReference type="Proteomes" id="UP001150266">
    <property type="component" value="Unassembled WGS sequence"/>
</dbReference>
<feature type="compositionally biased region" description="Polar residues" evidence="5">
    <location>
        <begin position="818"/>
        <end position="829"/>
    </location>
</feature>
<dbReference type="GO" id="GO:0003729">
    <property type="term" value="F:mRNA binding"/>
    <property type="evidence" value="ECO:0007669"/>
    <property type="project" value="TreeGrafter"/>
</dbReference>
<dbReference type="SMART" id="SM00386">
    <property type="entry name" value="HAT"/>
    <property type="match status" value="7"/>
</dbReference>
<comment type="function">
    <text evidence="3">Component of the cleavage factor IA (CFIA) complex, which is involved in the endonucleolytic cleavage during polyadenylation-dependent pre-mRNA 3'-end formation.</text>
</comment>
<dbReference type="InterPro" id="IPR011990">
    <property type="entry name" value="TPR-like_helical_dom_sf"/>
</dbReference>
<feature type="compositionally biased region" description="Basic and acidic residues" evidence="5">
    <location>
        <begin position="711"/>
        <end position="723"/>
    </location>
</feature>
<evidence type="ECO:0000313" key="7">
    <source>
        <dbReference type="EMBL" id="KAJ4486178.1"/>
    </source>
</evidence>
<evidence type="ECO:0000256" key="1">
    <source>
        <dbReference type="ARBA" id="ARBA00022737"/>
    </source>
</evidence>
<feature type="compositionally biased region" description="Pro residues" evidence="5">
    <location>
        <begin position="797"/>
        <end position="814"/>
    </location>
</feature>
<organism evidence="7 8">
    <name type="scientific">Lentinula aciculospora</name>
    <dbReference type="NCBI Taxonomy" id="153920"/>
    <lineage>
        <taxon>Eukaryota</taxon>
        <taxon>Fungi</taxon>
        <taxon>Dikarya</taxon>
        <taxon>Basidiomycota</taxon>
        <taxon>Agaricomycotina</taxon>
        <taxon>Agaricomycetes</taxon>
        <taxon>Agaricomycetidae</taxon>
        <taxon>Agaricales</taxon>
        <taxon>Marasmiineae</taxon>
        <taxon>Omphalotaceae</taxon>
        <taxon>Lentinula</taxon>
    </lineage>
</organism>
<dbReference type="InterPro" id="IPR003107">
    <property type="entry name" value="HAT"/>
</dbReference>
<feature type="domain" description="Suppressor of forked" evidence="6">
    <location>
        <begin position="75"/>
        <end position="651"/>
    </location>
</feature>
<keyword evidence="8" id="KW-1185">Reference proteome</keyword>
<dbReference type="InterPro" id="IPR045243">
    <property type="entry name" value="Rna14-like"/>
</dbReference>
<proteinExistence type="predicted"/>
<keyword evidence="2 3" id="KW-0539">Nucleus</keyword>
<feature type="compositionally biased region" description="Basic residues" evidence="5">
    <location>
        <begin position="724"/>
        <end position="736"/>
    </location>
</feature>
<dbReference type="SUPFAM" id="SSF48452">
    <property type="entry name" value="TPR-like"/>
    <property type="match status" value="2"/>
</dbReference>
<evidence type="ECO:0000256" key="5">
    <source>
        <dbReference type="SAM" id="MobiDB-lite"/>
    </source>
</evidence>
<dbReference type="GO" id="GO:0180010">
    <property type="term" value="P:co-transcriptional mRNA 3'-end processing, cleavage and polyadenylation pathway"/>
    <property type="evidence" value="ECO:0007669"/>
    <property type="project" value="UniProtKB-UniRule"/>
</dbReference>
<evidence type="ECO:0000256" key="4">
    <source>
        <dbReference type="SAM" id="Coils"/>
    </source>
</evidence>
<dbReference type="PANTHER" id="PTHR19980">
    <property type="entry name" value="RNA CLEAVAGE STIMULATION FACTOR"/>
    <property type="match status" value="1"/>
</dbReference>
<keyword evidence="1" id="KW-0677">Repeat</keyword>
<gene>
    <name evidence="7" type="ORF">J3R30DRAFT_3697686</name>
</gene>
<keyword evidence="4" id="KW-0175">Coiled coil</keyword>
<feature type="region of interest" description="Disordered" evidence="5">
    <location>
        <begin position="788"/>
        <end position="829"/>
    </location>
</feature>
<feature type="region of interest" description="Disordered" evidence="5">
    <location>
        <begin position="657"/>
        <end position="744"/>
    </location>
</feature>
<dbReference type="GO" id="GO:0005634">
    <property type="term" value="C:nucleus"/>
    <property type="evidence" value="ECO:0007669"/>
    <property type="project" value="UniProtKB-SubCell"/>
</dbReference>
<dbReference type="Pfam" id="PF05843">
    <property type="entry name" value="Suf"/>
    <property type="match status" value="1"/>
</dbReference>
<reference evidence="7" key="1">
    <citation type="submission" date="2022-08" db="EMBL/GenBank/DDBJ databases">
        <title>A Global Phylogenomic Analysis of the Shiitake Genus Lentinula.</title>
        <authorList>
            <consortium name="DOE Joint Genome Institute"/>
            <person name="Sierra-Patev S."/>
            <person name="Min B."/>
            <person name="Naranjo-Ortiz M."/>
            <person name="Looney B."/>
            <person name="Konkel Z."/>
            <person name="Slot J.C."/>
            <person name="Sakamoto Y."/>
            <person name="Steenwyk J.L."/>
            <person name="Rokas A."/>
            <person name="Carro J."/>
            <person name="Camarero S."/>
            <person name="Ferreira P."/>
            <person name="Molpeceres G."/>
            <person name="Ruiz-Duenas F.J."/>
            <person name="Serrano A."/>
            <person name="Henrissat B."/>
            <person name="Drula E."/>
            <person name="Hughes K.W."/>
            <person name="Mata J.L."/>
            <person name="Ishikawa N.K."/>
            <person name="Vargas-Isla R."/>
            <person name="Ushijima S."/>
            <person name="Smith C.A."/>
            <person name="Ahrendt S."/>
            <person name="Andreopoulos W."/>
            <person name="He G."/>
            <person name="Labutti K."/>
            <person name="Lipzen A."/>
            <person name="Ng V."/>
            <person name="Riley R."/>
            <person name="Sandor L."/>
            <person name="Barry K."/>
            <person name="Martinez A.T."/>
            <person name="Xiao Y."/>
            <person name="Gibbons J.G."/>
            <person name="Terashima K."/>
            <person name="Grigoriev I.V."/>
            <person name="Hibbett D.S."/>
        </authorList>
    </citation>
    <scope>NUCLEOTIDE SEQUENCE</scope>
    <source>
        <strain evidence="7">JLM2183</strain>
    </source>
</reference>
<evidence type="ECO:0000256" key="2">
    <source>
        <dbReference type="ARBA" id="ARBA00023242"/>
    </source>
</evidence>
<feature type="compositionally biased region" description="Low complexity" evidence="5">
    <location>
        <begin position="668"/>
        <end position="682"/>
    </location>
</feature>
<evidence type="ECO:0000259" key="6">
    <source>
        <dbReference type="Pfam" id="PF05843"/>
    </source>
</evidence>
<dbReference type="PANTHER" id="PTHR19980:SF0">
    <property type="entry name" value="CLEAVAGE STIMULATION FACTOR SUBUNIT 3"/>
    <property type="match status" value="1"/>
</dbReference>
<evidence type="ECO:0000256" key="3">
    <source>
        <dbReference type="RuleBase" id="RU369035"/>
    </source>
</evidence>
<dbReference type="AlphaFoldDB" id="A0A9W9APX1"/>
<name>A0A9W9APX1_9AGAR</name>
<dbReference type="GO" id="GO:0005737">
    <property type="term" value="C:cytoplasm"/>
    <property type="evidence" value="ECO:0007669"/>
    <property type="project" value="UniProtKB-SubCell"/>
</dbReference>
<comment type="subcellular location">
    <subcellularLocation>
        <location evidence="3">Nucleus</location>
    </subcellularLocation>
    <subcellularLocation>
        <location evidence="3">Cytoplasm</location>
    </subcellularLocation>
    <text evidence="3">Nucleus and/or cytoplasm.</text>
</comment>
<evidence type="ECO:0000313" key="8">
    <source>
        <dbReference type="Proteomes" id="UP001150266"/>
    </source>
</evidence>
<sequence length="829" mass="95268">MNALPLESASNSNEVCMTNETAGKLSASAPELDQQPEQMQGLVQAQVTEATMTESTTEPESVTMASELELQPSDTEKLRLRLRQSPHDTDAWQQLIVEVEESGNLENIRNTYDALLKQYPNTPSAQIRYISHFLNNQRTFAEAEHLFKTVLEGDQRINTGTDTQSRETIRKSYEFAINSIGSDKDSGDIWSDYIAFLNSGENSSTWEEQQKMDMVRKAYQRAVQTPLDNIEKLWSDYESFEVKLNRITAKKFMSELSPAYMQARSVGRDLVKHVAALYPSEAPLAANSKPELSLPTVPSFTISERQLVGKWKAYLKWEESNPLMIEEKDKKDLHSRIQLVYRKALVRMRFYPEIWYTSLSTLLCDRPATDFVLSRFMAYNWTNGVGKHDEALTLLKTGLEANPSSFLLTFAYAEALENKKDYAQVHSTYTDFLQIQKGLLVELQEQIDEEKAKQKAGETDETATDSDLPNSADSLLSVLNSDLEDRMKEYALTYIMYMRFARRAEGVKASRNLFGKARRDKYASWEVYEAGALMEYHTTQDKEVATRIFEAGMTQHANEKEFVLRYLTFLISVNDENNARALFERVIPTFTAEDSRPIWERWARYEHQYGDLEASQKIDKRMAEMYPNDPPIKRFAQRHIYLGLDAIASRDIGARVRKESSNRGDSLASIASTNDRSSSSNSLLKRQPSPEHEKRRGEHGVHKRQRNLSPSRERDRDRWDGPPRRKSPGPPLRKKGRLDARRRSAMKKNQWFYLKHYRGSSDNFPHHPFLMARPVFRTDDLINLFKNAVIPSTTRPKSPPPPPPRSGGRPPPDYSPYQGPNVNTTRRRY</sequence>
<comment type="caution">
    <text evidence="7">The sequence shown here is derived from an EMBL/GenBank/DDBJ whole genome shotgun (WGS) entry which is preliminary data.</text>
</comment>
<dbReference type="Gene3D" id="1.25.40.1040">
    <property type="match status" value="1"/>
</dbReference>
<keyword evidence="3" id="KW-0963">Cytoplasm</keyword>
<accession>A0A9W9APX1</accession>
<feature type="compositionally biased region" description="Basic and acidic residues" evidence="5">
    <location>
        <begin position="688"/>
        <end position="700"/>
    </location>
</feature>
<feature type="coiled-coil region" evidence="4">
    <location>
        <begin position="433"/>
        <end position="460"/>
    </location>
</feature>
<dbReference type="OrthoDB" id="26282at2759"/>
<dbReference type="EMBL" id="JAOTPV010000003">
    <property type="protein sequence ID" value="KAJ4486178.1"/>
    <property type="molecule type" value="Genomic_DNA"/>
</dbReference>
<keyword evidence="3" id="KW-0507">mRNA processing</keyword>
<dbReference type="InterPro" id="IPR008847">
    <property type="entry name" value="Suf"/>
</dbReference>